<organism evidence="1 2">
    <name type="scientific">Algivirga pacifica</name>
    <dbReference type="NCBI Taxonomy" id="1162670"/>
    <lineage>
        <taxon>Bacteria</taxon>
        <taxon>Pseudomonadati</taxon>
        <taxon>Bacteroidota</taxon>
        <taxon>Cytophagia</taxon>
        <taxon>Cytophagales</taxon>
        <taxon>Flammeovirgaceae</taxon>
        <taxon>Algivirga</taxon>
    </lineage>
</organism>
<gene>
    <name evidence="1" type="ORF">GCM10023331_17750</name>
</gene>
<accession>A0ABP9D761</accession>
<dbReference type="Proteomes" id="UP001500298">
    <property type="component" value="Unassembled WGS sequence"/>
</dbReference>
<proteinExistence type="predicted"/>
<evidence type="ECO:0000313" key="1">
    <source>
        <dbReference type="EMBL" id="GAA4832934.1"/>
    </source>
</evidence>
<comment type="caution">
    <text evidence="1">The sequence shown here is derived from an EMBL/GenBank/DDBJ whole genome shotgun (WGS) entry which is preliminary data.</text>
</comment>
<evidence type="ECO:0000313" key="2">
    <source>
        <dbReference type="Proteomes" id="UP001500298"/>
    </source>
</evidence>
<dbReference type="Pfam" id="PF09912">
    <property type="entry name" value="DUF2141"/>
    <property type="match status" value="1"/>
</dbReference>
<protein>
    <submittedName>
        <fullName evidence="1">DUF2141 domain-containing protein</fullName>
    </submittedName>
</protein>
<dbReference type="InterPro" id="IPR018673">
    <property type="entry name" value="DUF2141"/>
</dbReference>
<keyword evidence="2" id="KW-1185">Reference proteome</keyword>
<reference evidence="2" key="1">
    <citation type="journal article" date="2019" name="Int. J. Syst. Evol. Microbiol.">
        <title>The Global Catalogue of Microorganisms (GCM) 10K type strain sequencing project: providing services to taxonomists for standard genome sequencing and annotation.</title>
        <authorList>
            <consortium name="The Broad Institute Genomics Platform"/>
            <consortium name="The Broad Institute Genome Sequencing Center for Infectious Disease"/>
            <person name="Wu L."/>
            <person name="Ma J."/>
        </authorList>
    </citation>
    <scope>NUCLEOTIDE SEQUENCE [LARGE SCALE GENOMIC DNA]</scope>
    <source>
        <strain evidence="2">JCM 18326</strain>
    </source>
</reference>
<name>A0ABP9D761_9BACT</name>
<sequence length="134" mass="15419">MGSLLFKPYNGYAQTQTLEFEITNIEQGKGTVFIALYDRDGKDWIDKPFKDMVIDTKEDKKVISFEVPYGTYAISVFQDLNDNGELDDNMMGVPKEPIAFGNNYKPLGNPKFDAASVPFNKHYKRQQLKLYKIF</sequence>
<dbReference type="EMBL" id="BAABJX010000026">
    <property type="protein sequence ID" value="GAA4832934.1"/>
    <property type="molecule type" value="Genomic_DNA"/>
</dbReference>